<dbReference type="PANTHER" id="PTHR31286">
    <property type="entry name" value="GLYCINE-RICH CELL WALL STRUCTURAL PROTEIN 1.8-LIKE"/>
    <property type="match status" value="1"/>
</dbReference>
<gene>
    <name evidence="2" type="ORF">Bca52824_086769</name>
</gene>
<dbReference type="InterPro" id="IPR040256">
    <property type="entry name" value="At4g02000-like"/>
</dbReference>
<dbReference type="InterPro" id="IPR025558">
    <property type="entry name" value="DUF4283"/>
</dbReference>
<feature type="domain" description="DUF4283" evidence="1">
    <location>
        <begin position="234"/>
        <end position="305"/>
    </location>
</feature>
<dbReference type="PANTHER" id="PTHR31286:SF65">
    <property type="entry name" value="DUF4283 DOMAIN-CONTAINING PROTEIN"/>
    <property type="match status" value="1"/>
</dbReference>
<evidence type="ECO:0000259" key="1">
    <source>
        <dbReference type="Pfam" id="PF14111"/>
    </source>
</evidence>
<organism evidence="2 3">
    <name type="scientific">Brassica carinata</name>
    <name type="common">Ethiopian mustard</name>
    <name type="synonym">Abyssinian cabbage</name>
    <dbReference type="NCBI Taxonomy" id="52824"/>
    <lineage>
        <taxon>Eukaryota</taxon>
        <taxon>Viridiplantae</taxon>
        <taxon>Streptophyta</taxon>
        <taxon>Embryophyta</taxon>
        <taxon>Tracheophyta</taxon>
        <taxon>Spermatophyta</taxon>
        <taxon>Magnoliopsida</taxon>
        <taxon>eudicotyledons</taxon>
        <taxon>Gunneridae</taxon>
        <taxon>Pentapetalae</taxon>
        <taxon>rosids</taxon>
        <taxon>malvids</taxon>
        <taxon>Brassicales</taxon>
        <taxon>Brassicaceae</taxon>
        <taxon>Brassiceae</taxon>
        <taxon>Brassica</taxon>
    </lineage>
</organism>
<dbReference type="Proteomes" id="UP000886595">
    <property type="component" value="Unassembled WGS sequence"/>
</dbReference>
<reference evidence="2 3" key="1">
    <citation type="submission" date="2020-02" db="EMBL/GenBank/DDBJ databases">
        <authorList>
            <person name="Ma Q."/>
            <person name="Huang Y."/>
            <person name="Song X."/>
            <person name="Pei D."/>
        </authorList>
    </citation>
    <scope>NUCLEOTIDE SEQUENCE [LARGE SCALE GENOMIC DNA]</scope>
    <source>
        <strain evidence="2">Sxm20200214</strain>
        <tissue evidence="2">Leaf</tissue>
    </source>
</reference>
<accession>A0A8X7TMZ5</accession>
<name>A0A8X7TMZ5_BRACI</name>
<evidence type="ECO:0000313" key="3">
    <source>
        <dbReference type="Proteomes" id="UP000886595"/>
    </source>
</evidence>
<evidence type="ECO:0000313" key="2">
    <source>
        <dbReference type="EMBL" id="KAG2247141.1"/>
    </source>
</evidence>
<sequence length="496" mass="57371">MDLRGWDPGDQRVTRDNQRADLHHYEGSWRGSKQTGVSTRRDRVDLGGNLRINGNIWRARSLELVKASGSLRLRKSSSNIIQRRDLCGTVVVLIKTKSQDLGVLFLKGCQKDTPQSFITRRWKVWFVNLQVYWIIWLVRIVEWIQNIWLLTSRINHRRFSLMGIKLGCRVFDLQHSSVLISIIVKGFCGFFFSLVSMTQSQLIGSARSVEGNPKRLKISGPHFDNTGLIQGYAKTLIGRCMNPDEQDVKALVVTLPKIWKLIGTDLGLGKFQFDFEEEEDIDEVLRMQLFHLDYWMLSLVRWQSRKERPYPPEIILWVKVLGFPLEFWAVPTFERIGEALGEWFEVDLDHGRIKVKVDGYKALCFETSVDFRGGEFLDGEEALFFLRYKKRRFNTSLCRISVSFYLKFINWNKDGLVGFYICCVVVLLRRNFMWTSGGILILVLNKVGLCALMRLFFYSSEAFYGDTVVLVRGLRTYFNNTGVTGSLVVSFPGFLL</sequence>
<comment type="caution">
    <text evidence="2">The sequence shown here is derived from an EMBL/GenBank/DDBJ whole genome shotgun (WGS) entry which is preliminary data.</text>
</comment>
<dbReference type="OrthoDB" id="10484189at2759"/>
<dbReference type="AlphaFoldDB" id="A0A8X7TMZ5"/>
<dbReference type="EMBL" id="JAAMPC010000017">
    <property type="protein sequence ID" value="KAG2247141.1"/>
    <property type="molecule type" value="Genomic_DNA"/>
</dbReference>
<dbReference type="Pfam" id="PF14111">
    <property type="entry name" value="DUF4283"/>
    <property type="match status" value="1"/>
</dbReference>
<keyword evidence="3" id="KW-1185">Reference proteome</keyword>
<proteinExistence type="predicted"/>
<protein>
    <recommendedName>
        <fullName evidence="1">DUF4283 domain-containing protein</fullName>
    </recommendedName>
</protein>